<feature type="compositionally biased region" description="Basic and acidic residues" evidence="5">
    <location>
        <begin position="1"/>
        <end position="15"/>
    </location>
</feature>
<keyword evidence="2 6" id="KW-0812">Transmembrane</keyword>
<keyword evidence="4 6" id="KW-0472">Membrane</keyword>
<keyword evidence="9" id="KW-1185">Reference proteome</keyword>
<proteinExistence type="predicted"/>
<dbReference type="PANTHER" id="PTHR43731">
    <property type="entry name" value="RHOMBOID PROTEASE"/>
    <property type="match status" value="1"/>
</dbReference>
<organism evidence="8 9">
    <name type="scientific">Nitratireductor indicus C115</name>
    <dbReference type="NCBI Taxonomy" id="1231190"/>
    <lineage>
        <taxon>Bacteria</taxon>
        <taxon>Pseudomonadati</taxon>
        <taxon>Pseudomonadota</taxon>
        <taxon>Alphaproteobacteria</taxon>
        <taxon>Hyphomicrobiales</taxon>
        <taxon>Phyllobacteriaceae</taxon>
        <taxon>Nitratireductor</taxon>
    </lineage>
</organism>
<gene>
    <name evidence="8" type="ORF">NA8A_08614</name>
</gene>
<feature type="transmembrane region" description="Helical" evidence="6">
    <location>
        <begin position="217"/>
        <end position="236"/>
    </location>
</feature>
<evidence type="ECO:0000256" key="5">
    <source>
        <dbReference type="SAM" id="MobiDB-lite"/>
    </source>
</evidence>
<evidence type="ECO:0000256" key="2">
    <source>
        <dbReference type="ARBA" id="ARBA00022692"/>
    </source>
</evidence>
<dbReference type="AlphaFoldDB" id="K2P5W1"/>
<protein>
    <submittedName>
        <fullName evidence="8">Rhomboid family protein</fullName>
    </submittedName>
</protein>
<dbReference type="EMBL" id="AMSI01000005">
    <property type="protein sequence ID" value="EKF42716.1"/>
    <property type="molecule type" value="Genomic_DNA"/>
</dbReference>
<sequence>MSEEQHGLPEPETGRNHSAGREPVFNLAPAVVGFALICIAIYAVQAMLLDEQGQIWLLVNFAFVPIRYTGPYALDLAAFISPVSYSLLHGSLAHLFVNMIWLAAFGSPLANRIGTARFVAFWVAGALAAVALHFAIYPSSATPLVGASGAISAMMGAAARFAFYVDRRQSKPAFNGPLLPISLVLSSRSVLVFLAVWMVVNVVTGVGFGGGPDSQQIAWEAHIGGFLLGFLGIKFFDRPSRNENLRETRTE</sequence>
<dbReference type="PANTHER" id="PTHR43731:SF26">
    <property type="entry name" value="RHOMBOID-LIKE PROTEIN 10, CHLOROPLASTIC"/>
    <property type="match status" value="1"/>
</dbReference>
<evidence type="ECO:0000256" key="1">
    <source>
        <dbReference type="ARBA" id="ARBA00004141"/>
    </source>
</evidence>
<dbReference type="InterPro" id="IPR035952">
    <property type="entry name" value="Rhomboid-like_sf"/>
</dbReference>
<feature type="domain" description="Peptidase S54 rhomboid" evidence="7">
    <location>
        <begin position="83"/>
        <end position="231"/>
    </location>
</feature>
<evidence type="ECO:0000313" key="9">
    <source>
        <dbReference type="Proteomes" id="UP000007374"/>
    </source>
</evidence>
<feature type="transmembrane region" description="Helical" evidence="6">
    <location>
        <begin position="144"/>
        <end position="165"/>
    </location>
</feature>
<accession>K2P5W1</accession>
<dbReference type="SUPFAM" id="SSF144091">
    <property type="entry name" value="Rhomboid-like"/>
    <property type="match status" value="1"/>
</dbReference>
<dbReference type="InterPro" id="IPR050925">
    <property type="entry name" value="Rhomboid_protease_S54"/>
</dbReference>
<dbReference type="GO" id="GO:0016020">
    <property type="term" value="C:membrane"/>
    <property type="evidence" value="ECO:0007669"/>
    <property type="project" value="UniProtKB-SubCell"/>
</dbReference>
<dbReference type="STRING" id="721133.SAMN05216176_103100"/>
<evidence type="ECO:0000313" key="8">
    <source>
        <dbReference type="EMBL" id="EKF42716.1"/>
    </source>
</evidence>
<dbReference type="eggNOG" id="COG0705">
    <property type="taxonomic scope" value="Bacteria"/>
</dbReference>
<feature type="region of interest" description="Disordered" evidence="5">
    <location>
        <begin position="1"/>
        <end position="20"/>
    </location>
</feature>
<evidence type="ECO:0000259" key="7">
    <source>
        <dbReference type="Pfam" id="PF01694"/>
    </source>
</evidence>
<feature type="transmembrane region" description="Helical" evidence="6">
    <location>
        <begin position="24"/>
        <end position="43"/>
    </location>
</feature>
<name>K2P5W1_9HYPH</name>
<dbReference type="PATRIC" id="fig|1231190.3.peg.1797"/>
<dbReference type="Pfam" id="PF01694">
    <property type="entry name" value="Rhomboid"/>
    <property type="match status" value="1"/>
</dbReference>
<evidence type="ECO:0000256" key="3">
    <source>
        <dbReference type="ARBA" id="ARBA00022989"/>
    </source>
</evidence>
<comment type="caution">
    <text evidence="8">The sequence shown here is derived from an EMBL/GenBank/DDBJ whole genome shotgun (WGS) entry which is preliminary data.</text>
</comment>
<evidence type="ECO:0000256" key="6">
    <source>
        <dbReference type="SAM" id="Phobius"/>
    </source>
</evidence>
<comment type="subcellular location">
    <subcellularLocation>
        <location evidence="1">Membrane</location>
        <topology evidence="1">Multi-pass membrane protein</topology>
    </subcellularLocation>
</comment>
<feature type="transmembrane region" description="Helical" evidence="6">
    <location>
        <begin position="177"/>
        <end position="197"/>
    </location>
</feature>
<dbReference type="Gene3D" id="1.20.1540.10">
    <property type="entry name" value="Rhomboid-like"/>
    <property type="match status" value="1"/>
</dbReference>
<dbReference type="RefSeq" id="WP_009450050.1">
    <property type="nucleotide sequence ID" value="NZ_AMSI01000005.1"/>
</dbReference>
<dbReference type="GO" id="GO:0004252">
    <property type="term" value="F:serine-type endopeptidase activity"/>
    <property type="evidence" value="ECO:0007669"/>
    <property type="project" value="InterPro"/>
</dbReference>
<dbReference type="Proteomes" id="UP000007374">
    <property type="component" value="Unassembled WGS sequence"/>
</dbReference>
<feature type="transmembrane region" description="Helical" evidence="6">
    <location>
        <begin position="86"/>
        <end position="106"/>
    </location>
</feature>
<dbReference type="OrthoDB" id="9797190at2"/>
<reference evidence="8 9" key="1">
    <citation type="journal article" date="2012" name="J. Bacteriol.">
        <title>Genome Sequence of Nitratireductor indicus Type Strain C115.</title>
        <authorList>
            <person name="Lai Q."/>
            <person name="Li G."/>
            <person name="Yu Z."/>
            <person name="Shao Z."/>
        </authorList>
    </citation>
    <scope>NUCLEOTIDE SEQUENCE [LARGE SCALE GENOMIC DNA]</scope>
    <source>
        <strain evidence="8 9">C115</strain>
    </source>
</reference>
<feature type="transmembrane region" description="Helical" evidence="6">
    <location>
        <begin position="118"/>
        <end position="138"/>
    </location>
</feature>
<evidence type="ECO:0000256" key="4">
    <source>
        <dbReference type="ARBA" id="ARBA00023136"/>
    </source>
</evidence>
<dbReference type="InterPro" id="IPR022764">
    <property type="entry name" value="Peptidase_S54_rhomboid_dom"/>
</dbReference>
<keyword evidence="3 6" id="KW-1133">Transmembrane helix</keyword>
<feature type="transmembrane region" description="Helical" evidence="6">
    <location>
        <begin position="55"/>
        <end position="74"/>
    </location>
</feature>